<name>B8CB51_THAPS</name>
<evidence type="ECO:0000256" key="4">
    <source>
        <dbReference type="ARBA" id="ARBA00023136"/>
    </source>
</evidence>
<feature type="transmembrane region" description="Helical" evidence="6">
    <location>
        <begin position="723"/>
        <end position="744"/>
    </location>
</feature>
<feature type="transmembrane region" description="Helical" evidence="6">
    <location>
        <begin position="622"/>
        <end position="640"/>
    </location>
</feature>
<feature type="transmembrane region" description="Helical" evidence="6">
    <location>
        <begin position="129"/>
        <end position="149"/>
    </location>
</feature>
<protein>
    <recommendedName>
        <fullName evidence="7">Integral membrane bound transporter domain-containing protein</fullName>
    </recommendedName>
</protein>
<feature type="region of interest" description="Disordered" evidence="5">
    <location>
        <begin position="442"/>
        <end position="463"/>
    </location>
</feature>
<dbReference type="PaxDb" id="35128-Thaps24616"/>
<feature type="transmembrane region" description="Helical" evidence="6">
    <location>
        <begin position="241"/>
        <end position="261"/>
    </location>
</feature>
<keyword evidence="2 6" id="KW-0812">Transmembrane</keyword>
<dbReference type="GO" id="GO:0016020">
    <property type="term" value="C:membrane"/>
    <property type="evidence" value="ECO:0007669"/>
    <property type="project" value="UniProtKB-SubCell"/>
</dbReference>
<dbReference type="GeneID" id="7452997"/>
<dbReference type="InParanoid" id="B8CB51"/>
<reference evidence="8 9" key="2">
    <citation type="journal article" date="2008" name="Nature">
        <title>The Phaeodactylum genome reveals the evolutionary history of diatom genomes.</title>
        <authorList>
            <person name="Bowler C."/>
            <person name="Allen A.E."/>
            <person name="Badger J.H."/>
            <person name="Grimwood J."/>
            <person name="Jabbari K."/>
            <person name="Kuo A."/>
            <person name="Maheswari U."/>
            <person name="Martens C."/>
            <person name="Maumus F."/>
            <person name="Otillar R.P."/>
            <person name="Rayko E."/>
            <person name="Salamov A."/>
            <person name="Vandepoele K."/>
            <person name="Beszteri B."/>
            <person name="Gruber A."/>
            <person name="Heijde M."/>
            <person name="Katinka M."/>
            <person name="Mock T."/>
            <person name="Valentin K."/>
            <person name="Verret F."/>
            <person name="Berges J.A."/>
            <person name="Brownlee C."/>
            <person name="Cadoret J.P."/>
            <person name="Chiovitti A."/>
            <person name="Choi C.J."/>
            <person name="Coesel S."/>
            <person name="De Martino A."/>
            <person name="Detter J.C."/>
            <person name="Durkin C."/>
            <person name="Falciatore A."/>
            <person name="Fournet J."/>
            <person name="Haruta M."/>
            <person name="Huysman M.J."/>
            <person name="Jenkins B.D."/>
            <person name="Jiroutova K."/>
            <person name="Jorgensen R.E."/>
            <person name="Joubert Y."/>
            <person name="Kaplan A."/>
            <person name="Kroger N."/>
            <person name="Kroth P.G."/>
            <person name="La Roche J."/>
            <person name="Lindquist E."/>
            <person name="Lommer M."/>
            <person name="Martin-Jezequel V."/>
            <person name="Lopez P.J."/>
            <person name="Lucas S."/>
            <person name="Mangogna M."/>
            <person name="McGinnis K."/>
            <person name="Medlin L.K."/>
            <person name="Montsant A."/>
            <person name="Oudot-Le Secq M.P."/>
            <person name="Napoli C."/>
            <person name="Obornik M."/>
            <person name="Parker M.S."/>
            <person name="Petit J.L."/>
            <person name="Porcel B.M."/>
            <person name="Poulsen N."/>
            <person name="Robison M."/>
            <person name="Rychlewski L."/>
            <person name="Rynearson T.A."/>
            <person name="Schmutz J."/>
            <person name="Shapiro H."/>
            <person name="Siaut M."/>
            <person name="Stanley M."/>
            <person name="Sussman M.R."/>
            <person name="Taylor A.R."/>
            <person name="Vardi A."/>
            <person name="von Dassow P."/>
            <person name="Vyverman W."/>
            <person name="Willis A."/>
            <person name="Wyrwicz L.S."/>
            <person name="Rokhsar D.S."/>
            <person name="Weissenbach J."/>
            <person name="Armbrust E.V."/>
            <person name="Green B.R."/>
            <person name="Van de Peer Y."/>
            <person name="Grigoriev I.V."/>
        </authorList>
    </citation>
    <scope>NUCLEOTIDE SEQUENCE [LARGE SCALE GENOMIC DNA]</scope>
    <source>
        <strain evidence="8 9">CCMP1335</strain>
    </source>
</reference>
<feature type="transmembrane region" description="Helical" evidence="6">
    <location>
        <begin position="94"/>
        <end position="117"/>
    </location>
</feature>
<dbReference type="eggNOG" id="ENOG502T7RF">
    <property type="taxonomic scope" value="Eukaryota"/>
</dbReference>
<evidence type="ECO:0000313" key="9">
    <source>
        <dbReference type="Proteomes" id="UP000001449"/>
    </source>
</evidence>
<feature type="transmembrane region" description="Helical" evidence="6">
    <location>
        <begin position="54"/>
        <end position="82"/>
    </location>
</feature>
<keyword evidence="3 6" id="KW-1133">Transmembrane helix</keyword>
<dbReference type="AlphaFoldDB" id="B8CB51"/>
<feature type="compositionally biased region" description="Basic and acidic residues" evidence="5">
    <location>
        <begin position="446"/>
        <end position="457"/>
    </location>
</feature>
<sequence>MIDPPTGKSWGERFSDELFSTHTEVTLRLGFAMFLGFVFTFANIYAITPIEMNLLMAVLIPGAVLMLPTLMFSFGSVLLPLFSAFVYCYCSTSALLAIAVAAGTEWFILCFALWTFWNSFMRWDKLEGGKVGIIIVTVIFQTTIIWPTYDTVQNGFTVPDPSISPLTAQVLKGFLSDAVGEAMMKGEGTHDVLITTSDLAGQTAQVTVSEDGTTSTYVAGGMWMVKGMWTFSGVDNPLASFQNMMVFICWVILIVSLVPLLPPWRTARNYVWKDVLPYALKDTASIIRLNASRMKVHQQLRELQEKIIGGDVSAEEGEIKARIAETEEKILATRRRLMVSQNALFDGSLANLTYFEPRLLNLKPVQCTAEVLSSLSVSIAQISGTAVGFGVVIDHQDDGEFLKNVMEQHLIAAKALDTCATSLKKDDLALLESIPTVLNGSFNDNGGDKESKQEHAELGTTGATHDPFRMHQKAMDIVNLSGKWLVEMSHSSASHGLSEYFSKSSRRAFVKNILPWLYLQLSHYLYLLRVIVVPFDKKSWNKLELDRNNYAFIQLVWSLKYSIGHAVLMIMTIYWPTFADAFTVADENNPYRSSFVHQNGGWCLVAYSFATTQTTEGSVKKGIMRAFGTALGGIIGWIALVACEDKRYENEFNPYGIIAWLTVTAILTTYFASEKGFEARMSALPNDYGMFVLYSVTTSITIIVYGYFAYGTLGRDLIVQNRIVSNLVGIAMSTVMSLIPPGNYGGSPGRAMKIVSFHWNSIQYVIDTLLSCELDESGNPFDERCTEIADNLTKSYNRILTKSSKLRGLALGYEKDASKLHKFPRFKVDPNLKVELEKISCDIHVAAFVPLMAAKLLSHEDGRKALLSLNGGVRTELSLLLKEFELGLAGGDIASLTVQLPPQNSGLDNTTKIDVELFLRTIFWMVTEMHRHNAALDKISWGI</sequence>
<feature type="transmembrane region" description="Helical" evidence="6">
    <location>
        <begin position="513"/>
        <end position="532"/>
    </location>
</feature>
<dbReference type="EMBL" id="CM000648">
    <property type="protein sequence ID" value="EED89256.1"/>
    <property type="molecule type" value="Genomic_DNA"/>
</dbReference>
<comment type="subcellular location">
    <subcellularLocation>
        <location evidence="1">Membrane</location>
        <topology evidence="1">Multi-pass membrane protein</topology>
    </subcellularLocation>
</comment>
<feature type="transmembrane region" description="Helical" evidence="6">
    <location>
        <begin position="652"/>
        <end position="671"/>
    </location>
</feature>
<feature type="domain" description="Integral membrane bound transporter" evidence="7">
    <location>
        <begin position="595"/>
        <end position="734"/>
    </location>
</feature>
<organism evidence="8 9">
    <name type="scientific">Thalassiosira pseudonana</name>
    <name type="common">Marine diatom</name>
    <name type="synonym">Cyclotella nana</name>
    <dbReference type="NCBI Taxonomy" id="35128"/>
    <lineage>
        <taxon>Eukaryota</taxon>
        <taxon>Sar</taxon>
        <taxon>Stramenopiles</taxon>
        <taxon>Ochrophyta</taxon>
        <taxon>Bacillariophyta</taxon>
        <taxon>Coscinodiscophyceae</taxon>
        <taxon>Thalassiosirophycidae</taxon>
        <taxon>Thalassiosirales</taxon>
        <taxon>Thalassiosiraceae</taxon>
        <taxon>Thalassiosira</taxon>
    </lineage>
</organism>
<dbReference type="InterPro" id="IPR049453">
    <property type="entry name" value="Memb_transporter_dom"/>
</dbReference>
<evidence type="ECO:0000256" key="6">
    <source>
        <dbReference type="SAM" id="Phobius"/>
    </source>
</evidence>
<dbReference type="OMA" id="EHRFLAN"/>
<keyword evidence="9" id="KW-1185">Reference proteome</keyword>
<evidence type="ECO:0000256" key="1">
    <source>
        <dbReference type="ARBA" id="ARBA00004141"/>
    </source>
</evidence>
<reference evidence="8 9" key="1">
    <citation type="journal article" date="2004" name="Science">
        <title>The genome of the diatom Thalassiosira pseudonana: ecology, evolution, and metabolism.</title>
        <authorList>
            <person name="Armbrust E.V."/>
            <person name="Berges J.A."/>
            <person name="Bowler C."/>
            <person name="Green B.R."/>
            <person name="Martinez D."/>
            <person name="Putnam N.H."/>
            <person name="Zhou S."/>
            <person name="Allen A.E."/>
            <person name="Apt K.E."/>
            <person name="Bechner M."/>
            <person name="Brzezinski M.A."/>
            <person name="Chaal B.K."/>
            <person name="Chiovitti A."/>
            <person name="Davis A.K."/>
            <person name="Demarest M.S."/>
            <person name="Detter J.C."/>
            <person name="Glavina T."/>
            <person name="Goodstein D."/>
            <person name="Hadi M.Z."/>
            <person name="Hellsten U."/>
            <person name="Hildebrand M."/>
            <person name="Jenkins B.D."/>
            <person name="Jurka J."/>
            <person name="Kapitonov V.V."/>
            <person name="Kroger N."/>
            <person name="Lau W.W."/>
            <person name="Lane T.W."/>
            <person name="Larimer F.W."/>
            <person name="Lippmeier J.C."/>
            <person name="Lucas S."/>
            <person name="Medina M."/>
            <person name="Montsant A."/>
            <person name="Obornik M."/>
            <person name="Parker M.S."/>
            <person name="Palenik B."/>
            <person name="Pazour G.J."/>
            <person name="Richardson P.M."/>
            <person name="Rynearson T.A."/>
            <person name="Saito M.A."/>
            <person name="Schwartz D.C."/>
            <person name="Thamatrakoln K."/>
            <person name="Valentin K."/>
            <person name="Vardi A."/>
            <person name="Wilkerson F.P."/>
            <person name="Rokhsar D.S."/>
        </authorList>
    </citation>
    <scope>NUCLEOTIDE SEQUENCE [LARGE SCALE GENOMIC DNA]</scope>
    <source>
        <strain evidence="8 9">CCMP1335</strain>
    </source>
</reference>
<accession>B8CB51</accession>
<evidence type="ECO:0000256" key="2">
    <source>
        <dbReference type="ARBA" id="ARBA00022692"/>
    </source>
</evidence>
<dbReference type="Pfam" id="PF13515">
    <property type="entry name" value="FUSC_2"/>
    <property type="match status" value="1"/>
</dbReference>
<dbReference type="KEGG" id="tps:THAPSDRAFT_24616"/>
<evidence type="ECO:0000259" key="7">
    <source>
        <dbReference type="Pfam" id="PF13515"/>
    </source>
</evidence>
<evidence type="ECO:0000256" key="3">
    <source>
        <dbReference type="ARBA" id="ARBA00022989"/>
    </source>
</evidence>
<evidence type="ECO:0000256" key="5">
    <source>
        <dbReference type="SAM" id="MobiDB-lite"/>
    </source>
</evidence>
<dbReference type="HOGENOM" id="CLU_311595_0_0_1"/>
<gene>
    <name evidence="8" type="ORF">THAPSDRAFT_24616</name>
</gene>
<feature type="transmembrane region" description="Helical" evidence="6">
    <location>
        <begin position="691"/>
        <end position="711"/>
    </location>
</feature>
<dbReference type="RefSeq" id="XP_002293520.1">
    <property type="nucleotide sequence ID" value="XM_002293484.1"/>
</dbReference>
<proteinExistence type="predicted"/>
<evidence type="ECO:0000313" key="8">
    <source>
        <dbReference type="EMBL" id="EED89256.1"/>
    </source>
</evidence>
<feature type="transmembrane region" description="Helical" evidence="6">
    <location>
        <begin position="552"/>
        <end position="575"/>
    </location>
</feature>
<keyword evidence="4 6" id="KW-0472">Membrane</keyword>
<dbReference type="Proteomes" id="UP000001449">
    <property type="component" value="Chromosome 13"/>
</dbReference>
<feature type="transmembrane region" description="Helical" evidence="6">
    <location>
        <begin position="25"/>
        <end position="47"/>
    </location>
</feature>